<evidence type="ECO:0000313" key="3">
    <source>
        <dbReference type="RefSeq" id="XP_014487182.1"/>
    </source>
</evidence>
<name>A0A6P3YAZ2_DINQU</name>
<keyword evidence="2" id="KW-1185">Reference proteome</keyword>
<organism evidence="2 3">
    <name type="scientific">Dinoponera quadriceps</name>
    <name type="common">South American ant</name>
    <dbReference type="NCBI Taxonomy" id="609295"/>
    <lineage>
        <taxon>Eukaryota</taxon>
        <taxon>Metazoa</taxon>
        <taxon>Ecdysozoa</taxon>
        <taxon>Arthropoda</taxon>
        <taxon>Hexapoda</taxon>
        <taxon>Insecta</taxon>
        <taxon>Pterygota</taxon>
        <taxon>Neoptera</taxon>
        <taxon>Endopterygota</taxon>
        <taxon>Hymenoptera</taxon>
        <taxon>Apocrita</taxon>
        <taxon>Aculeata</taxon>
        <taxon>Formicoidea</taxon>
        <taxon>Formicidae</taxon>
        <taxon>Ponerinae</taxon>
        <taxon>Ponerini</taxon>
        <taxon>Dinoponera</taxon>
    </lineage>
</organism>
<dbReference type="OrthoDB" id="7681398at2759"/>
<dbReference type="Pfam" id="PF13843">
    <property type="entry name" value="DDE_Tnp_1_7"/>
    <property type="match status" value="1"/>
</dbReference>
<reference evidence="3" key="1">
    <citation type="submission" date="2025-08" db="UniProtKB">
        <authorList>
            <consortium name="RefSeq"/>
        </authorList>
    </citation>
    <scope>IDENTIFICATION</scope>
</reference>
<evidence type="ECO:0000259" key="1">
    <source>
        <dbReference type="Pfam" id="PF13843"/>
    </source>
</evidence>
<dbReference type="PANTHER" id="PTHR46599">
    <property type="entry name" value="PIGGYBAC TRANSPOSABLE ELEMENT-DERIVED PROTEIN 4"/>
    <property type="match status" value="1"/>
</dbReference>
<evidence type="ECO:0000313" key="2">
    <source>
        <dbReference type="Proteomes" id="UP000515204"/>
    </source>
</evidence>
<dbReference type="AlphaFoldDB" id="A0A6P3YAZ2"/>
<dbReference type="KEGG" id="dqu:106750973"/>
<accession>A0A6P3YAZ2</accession>
<feature type="domain" description="PiggyBac transposable element-derived protein" evidence="1">
    <location>
        <begin position="1"/>
        <end position="174"/>
    </location>
</feature>
<dbReference type="Proteomes" id="UP000515204">
    <property type="component" value="Unplaced"/>
</dbReference>
<dbReference type="RefSeq" id="XP_014487182.1">
    <property type="nucleotide sequence ID" value="XM_014631696.1"/>
</dbReference>
<sequence>MMGVKRLPSYRDYWSTNAQLNDSYIGSIMSVKRFSFLLLHLHLNDASKEPKRNEPQYNKLYKVAPHLNILSETYTMFYNPNRDQSIDESMIKFKGRSSIKQYMPMKPIKRGYKVWVRADDYGYICEFQIYTGKTRNQSENCLGDRVVKDLSHALVEKHYRIFFGNFFTTVDLMSS</sequence>
<dbReference type="PANTHER" id="PTHR46599:SF2">
    <property type="entry name" value="PIGGYBAC TRANSPOSABLE ELEMENT-DERIVED PROTEIN 4-LIKE"/>
    <property type="match status" value="1"/>
</dbReference>
<gene>
    <name evidence="3" type="primary">LOC106750973</name>
</gene>
<protein>
    <submittedName>
        <fullName evidence="3">PiggyBac transposable element-derived protein 3-like</fullName>
    </submittedName>
</protein>
<dbReference type="GeneID" id="106750973"/>
<dbReference type="InterPro" id="IPR029526">
    <property type="entry name" value="PGBD"/>
</dbReference>
<proteinExistence type="predicted"/>